<feature type="coiled-coil region" evidence="2">
    <location>
        <begin position="388"/>
        <end position="451"/>
    </location>
</feature>
<dbReference type="EMBL" id="FOUB01000071">
    <property type="protein sequence ID" value="SFM92961.1"/>
    <property type="molecule type" value="Genomic_DNA"/>
</dbReference>
<dbReference type="OrthoDB" id="363355at2"/>
<accession>A0A1I4UVI7</accession>
<evidence type="ECO:0000313" key="5">
    <source>
        <dbReference type="Proteomes" id="UP000183287"/>
    </source>
</evidence>
<dbReference type="NCBIfam" id="TIGR01760">
    <property type="entry name" value="tape_meas_TP901"/>
    <property type="match status" value="1"/>
</dbReference>
<keyword evidence="1" id="KW-1188">Viral release from host cell</keyword>
<evidence type="ECO:0000256" key="1">
    <source>
        <dbReference type="ARBA" id="ARBA00022612"/>
    </source>
</evidence>
<evidence type="ECO:0000259" key="3">
    <source>
        <dbReference type="Pfam" id="PF10145"/>
    </source>
</evidence>
<keyword evidence="2" id="KW-0175">Coiled coil</keyword>
<evidence type="ECO:0000313" key="4">
    <source>
        <dbReference type="EMBL" id="SFM92961.1"/>
    </source>
</evidence>
<keyword evidence="5" id="KW-1185">Reference proteome</keyword>
<dbReference type="Pfam" id="PF10145">
    <property type="entry name" value="PhageMin_Tail"/>
    <property type="match status" value="1"/>
</dbReference>
<proteinExistence type="predicted"/>
<dbReference type="Proteomes" id="UP000183287">
    <property type="component" value="Unassembled WGS sequence"/>
</dbReference>
<dbReference type="RefSeq" id="WP_074906840.1">
    <property type="nucleotide sequence ID" value="NZ_FOUB01000071.1"/>
</dbReference>
<feature type="coiled-coil region" evidence="2">
    <location>
        <begin position="529"/>
        <end position="556"/>
    </location>
</feature>
<dbReference type="InterPro" id="IPR010090">
    <property type="entry name" value="Phage_tape_meas"/>
</dbReference>
<dbReference type="PANTHER" id="PTHR37813">
    <property type="entry name" value="FELS-2 PROPHAGE PROTEIN"/>
    <property type="match status" value="1"/>
</dbReference>
<sequence>MSALGSLVVSLALDYAQYTQGLDKSDQAALKFAQNAQRNFDAASASVTDFLKGSAAQAAAAIGGMVALNESFSRSLDFNKSLAQISTQIDGSVDDLNRLEAAAKSLSVQFGTMPVDQAKAFYEIISSGTEDVTQATELLAAANKLAIGGNTDLATSVDGLTNIMNSYSGKVESAEAVSDALFVGMKAGKANMEEFSSGLGKVTPLASALNVSFDELVATIAALSKQGIQTSESITGVRAILAAVAKPSAEAAKLADQLGLEFNAAGLQAKGFAGFLDEVTKRTGGSADKLAVLFGGVESLVPMMALAGQAGNDFNQIMLDMGNKAGATQTAFEKMAASPGFKIDRLMASINNIAITLGDTLAGILVPAAEAASKAINNLFGIKQLSAIDQQKKKIADLQEQLASLNDRKNIPVVGGLLFDKREADLLSQQIEDYQADLVKMEQAAAESSAAINKESNALNALDLALKPVTDSRNKNTAATKGQISEGERFLQSLTREVDQLGKTTTEIKRLEAAKLGVLDVAAPLIDKIEQETIALKDAEEAANLYKSQLDKTAQITESVMTGEERYAQTQAELNQLVNAGVLSQETYNRALQKAEEQFLKTGTTGKQAFDEISQFSIQAQRNLQNALGDALFDGINGRFDDMVDGFENAILRMITEALAADIWGALFNKPTGNMASLFSSFGLSGSTATSGRSSGMGIMDIASFGSSATNLFSGGSGFISSIGSKLPGSAGSFFSGMGATSSQLAAAQGSQMLWGASGMSSAASTGASLSSAASLGSSLSAVAGPLAIAYAATAILRSFAGDKRMGGGFGDALNFMGDIPILGDFMPVVPLMNVLFGRGPLEQKETNLIGDFTAGGFSGITSTKFKAEGGAFISDKVDRVMTDTDSGELLNQYGELVEGGIADELQPFADQAKSYATELGQYLDDSISGISTSLRSVADSLGLGTEALDNFSMGINIASEKGEALTDEQIGQVIADAGDAMARSLIPGIDSLSKSGESALQTMERLGLEFSSLEGAAAVLSGSMSAAKEAVQGLSFEERTELVDRAGGVDALNQQVSFFATNFLSPDDQYKLAFESLNEQLGELGLSADMSKEQYAELIRSVTEVGGVSVETASKLLELAPTFLQVKDAAEQLNAEAKQIKLNANLNALSLAENLAPDEVLGIKYSMMSDVLSEFGISADISREQLTEYVREFVNSGGLLTAAADSVMTAVGIALDYFNTVDLNKAKADQNLLSLAGTFAPEEVTGIKQSMADDALSQFGLSVDMGKEALIDALTDFVKAGGLFTNMADDVMNAASQTADFFSTLDQANLDAVNTAYADLERSVDAERTRLTDEYNTALDGINTQIESVTDSISKLKSLSDALKTTINDIQPMGRDEAKAQIESAINTARAGGGLPNVEDISQALDVLKEQSTSGFTSSFDFAFEQAKTASMLGELGALTDGQLSVEESTLSALEDSRDALTAGFEAEMLRLDGILEDAQTQIGLLTGIETNTKKIADALENFRIAISNASVDGGNISGSVPDSYYQAIAGEKFGVDPDTVTVVHFDQNGQGVTSGTTENGGTYTIDYGSSISNADIKNFADTYKMDDPLAVYNAAIANGISMERLSEAANISIEDINKFLSENNLEPFAAGGFTGAGGKFDPVGIVHAGEYVFSQEAVKNLGVGALDSLHESAKRGEPEGYAIGGLVSSQNIINRSDVNRINMAKNIIDASSLFEKRKVENDIASELTNAHESIRKIEKEQKSISKIEETANALNSLNDTNSISNLENVINAKHIFENRTVSSEAKRDLLSRANITSEVTRKSIFDRVRELQRVEMNRGFASGGYTGNAGRDDPVGIVHGQEYVFSAPAVESIGLDTLERLHKSGKEGKPSGFADGGFVGGDIGPAPIVESTRPNTTTTNNNQSIQLNQDEVIALLDLLLKETQKQTEYTRRTSNKLDAVTQGGTALRTKTA</sequence>
<organism evidence="4 5">
    <name type="scientific">Nitrosomonas communis</name>
    <dbReference type="NCBI Taxonomy" id="44574"/>
    <lineage>
        <taxon>Bacteria</taxon>
        <taxon>Pseudomonadati</taxon>
        <taxon>Pseudomonadota</taxon>
        <taxon>Betaproteobacteria</taxon>
        <taxon>Nitrosomonadales</taxon>
        <taxon>Nitrosomonadaceae</taxon>
        <taxon>Nitrosomonas</taxon>
    </lineage>
</organism>
<evidence type="ECO:0000256" key="2">
    <source>
        <dbReference type="SAM" id="Coils"/>
    </source>
</evidence>
<dbReference type="PANTHER" id="PTHR37813:SF1">
    <property type="entry name" value="FELS-2 PROPHAGE PROTEIN"/>
    <property type="match status" value="1"/>
</dbReference>
<reference evidence="5" key="1">
    <citation type="submission" date="2016-10" db="EMBL/GenBank/DDBJ databases">
        <authorList>
            <person name="Varghese N."/>
            <person name="Submissions S."/>
        </authorList>
    </citation>
    <scope>NUCLEOTIDE SEQUENCE [LARGE SCALE GENOMIC DNA]</scope>
    <source>
        <strain evidence="5">Nm44</strain>
    </source>
</reference>
<feature type="domain" description="Phage tail tape measure protein" evidence="3">
    <location>
        <begin position="101"/>
        <end position="295"/>
    </location>
</feature>
<dbReference type="STRING" id="44574.AAW31_05180"/>
<gene>
    <name evidence="4" type="ORF">SAMN05421863_107118</name>
</gene>
<name>A0A1I4UVI7_9PROT</name>
<protein>
    <submittedName>
        <fullName evidence="4">Phage tail tape measure protein, lambda family/phage tail tape measure protein, TP901 family, core region</fullName>
    </submittedName>
</protein>